<proteinExistence type="predicted"/>
<name>A0A7G9ZD41_9EURY</name>
<organism evidence="1">
    <name type="scientific">Candidatus Methanophaga sp. ANME-1 ERB7</name>
    <dbReference type="NCBI Taxonomy" id="2759913"/>
    <lineage>
        <taxon>Archaea</taxon>
        <taxon>Methanobacteriati</taxon>
        <taxon>Methanobacteriota</taxon>
        <taxon>Stenosarchaea group</taxon>
        <taxon>Methanomicrobia</taxon>
        <taxon>Candidatus Methanophagales</taxon>
        <taxon>Candidatus Methanophagaceae</taxon>
        <taxon>Candidatus Methanophaga</taxon>
    </lineage>
</organism>
<sequence>MHIKNREREEGDIMITPPTQQEKEAIQDKCRKYVKEMTHCRHCRADTIGQLGKDIPHRFSV</sequence>
<protein>
    <submittedName>
        <fullName evidence="1">Uncharacterized protein</fullName>
    </submittedName>
</protein>
<evidence type="ECO:0000313" key="1">
    <source>
        <dbReference type="EMBL" id="QNO58175.1"/>
    </source>
</evidence>
<accession>A0A7G9ZD41</accession>
<reference evidence="1" key="1">
    <citation type="submission" date="2020-06" db="EMBL/GenBank/DDBJ databases">
        <title>Unique genomic features of the anaerobic methanotrophic archaea.</title>
        <authorList>
            <person name="Chadwick G.L."/>
            <person name="Skennerton C.T."/>
            <person name="Laso-Perez R."/>
            <person name="Leu A.O."/>
            <person name="Speth D.R."/>
            <person name="Yu H."/>
            <person name="Morgan-Lang C."/>
            <person name="Hatzenpichler R."/>
            <person name="Goudeau D."/>
            <person name="Malmstrom R."/>
            <person name="Brazelton W.J."/>
            <person name="Woyke T."/>
            <person name="Hallam S.J."/>
            <person name="Tyson G.W."/>
            <person name="Wegener G."/>
            <person name="Boetius A."/>
            <person name="Orphan V."/>
        </authorList>
    </citation>
    <scope>NUCLEOTIDE SEQUENCE</scope>
</reference>
<gene>
    <name evidence="1" type="ORF">ACBHHCEK_00043</name>
</gene>
<dbReference type="AlphaFoldDB" id="A0A7G9ZD41"/>
<dbReference type="EMBL" id="MT631715">
    <property type="protein sequence ID" value="QNO58175.1"/>
    <property type="molecule type" value="Genomic_DNA"/>
</dbReference>